<evidence type="ECO:0000256" key="5">
    <source>
        <dbReference type="ARBA" id="ARBA00023180"/>
    </source>
</evidence>
<evidence type="ECO:0000256" key="1">
    <source>
        <dbReference type="ARBA" id="ARBA00004613"/>
    </source>
</evidence>
<dbReference type="GO" id="GO:0005133">
    <property type="term" value="F:type II interferon receptor binding"/>
    <property type="evidence" value="ECO:0007669"/>
    <property type="project" value="InterPro"/>
</dbReference>
<sequence>MLSSGATKGRGLACACTHKHLHTQINTTFSHTIVLHSHTSNFCKRWLHQNCKLGVSRVSLQGTVGARLPQSQNDKEQMLKNLREKIEPLQKHYHTTDKEWFGKSVLLSHLHQLNSKASCTCQSLLLDRMLNITETILQDLRGKAENEETKTRLTDVMTEVKILRHKYSEEQKVWRELQDIHSVEVKNGTNQKGALNSFLILYDLAY</sequence>
<dbReference type="Ensembl" id="ENSCCRT00010133000.1">
    <property type="protein sequence ID" value="ENSCCRP00010119778.1"/>
    <property type="gene ID" value="ENSCCRG00010052354.1"/>
</dbReference>
<evidence type="ECO:0000256" key="4">
    <source>
        <dbReference type="ARBA" id="ARBA00022525"/>
    </source>
</evidence>
<evidence type="ECO:0000256" key="3">
    <source>
        <dbReference type="ARBA" id="ARBA00022514"/>
    </source>
</evidence>
<keyword evidence="3" id="KW-0202">Cytokine</keyword>
<dbReference type="Proteomes" id="UP000694701">
    <property type="component" value="Unplaced"/>
</dbReference>
<dbReference type="AlphaFoldDB" id="A0A8C1RTD0"/>
<evidence type="ECO:0000313" key="6">
    <source>
        <dbReference type="Ensembl" id="ENSCCRP00010119778.1"/>
    </source>
</evidence>
<name>A0A8C1RTD0_CYPCA</name>
<reference evidence="6" key="1">
    <citation type="submission" date="2025-05" db="UniProtKB">
        <authorList>
            <consortium name="Ensembl"/>
        </authorList>
    </citation>
    <scope>IDENTIFICATION</scope>
</reference>
<comment type="similarity">
    <text evidence="2">Belongs to the type II (or gamma) interferon family.</text>
</comment>
<accession>A0A8C1RTD0</accession>
<dbReference type="GO" id="GO:0005125">
    <property type="term" value="F:cytokine activity"/>
    <property type="evidence" value="ECO:0007669"/>
    <property type="project" value="UniProtKB-KW"/>
</dbReference>
<dbReference type="InterPro" id="IPR002069">
    <property type="entry name" value="Interferon_gamma"/>
</dbReference>
<dbReference type="GO" id="GO:0006955">
    <property type="term" value="P:immune response"/>
    <property type="evidence" value="ECO:0007669"/>
    <property type="project" value="InterPro"/>
</dbReference>
<evidence type="ECO:0000313" key="7">
    <source>
        <dbReference type="Proteomes" id="UP000694427"/>
    </source>
</evidence>
<dbReference type="Proteomes" id="UP000694427">
    <property type="component" value="Unplaced"/>
</dbReference>
<dbReference type="GO" id="GO:0005615">
    <property type="term" value="C:extracellular space"/>
    <property type="evidence" value="ECO:0007669"/>
    <property type="project" value="UniProtKB-KW"/>
</dbReference>
<keyword evidence="7" id="KW-1185">Reference proteome</keyword>
<dbReference type="InterPro" id="IPR009079">
    <property type="entry name" value="4_helix_cytokine-like_core"/>
</dbReference>
<evidence type="ECO:0000256" key="2">
    <source>
        <dbReference type="ARBA" id="ARBA00007566"/>
    </source>
</evidence>
<comment type="subcellular location">
    <subcellularLocation>
        <location evidence="1">Secreted</location>
    </subcellularLocation>
</comment>
<keyword evidence="4" id="KW-0964">Secreted</keyword>
<dbReference type="Ensembl" id="ENSCCRT00020069870.1">
    <property type="protein sequence ID" value="ENSCCRP00020063470.1"/>
    <property type="gene ID" value="ENSCCRG00020029942.1"/>
</dbReference>
<dbReference type="Gene3D" id="1.20.1250.10">
    <property type="match status" value="1"/>
</dbReference>
<dbReference type="SUPFAM" id="SSF47266">
    <property type="entry name" value="4-helical cytokines"/>
    <property type="match status" value="1"/>
</dbReference>
<proteinExistence type="inferred from homology"/>
<keyword evidence="5" id="KW-0325">Glycoprotein</keyword>
<dbReference type="PANTHER" id="PTHR11419">
    <property type="entry name" value="INTERFERON GAMMA"/>
    <property type="match status" value="1"/>
</dbReference>
<organism evidence="6 7">
    <name type="scientific">Cyprinus carpio</name>
    <name type="common">Common carp</name>
    <dbReference type="NCBI Taxonomy" id="7962"/>
    <lineage>
        <taxon>Eukaryota</taxon>
        <taxon>Metazoa</taxon>
        <taxon>Chordata</taxon>
        <taxon>Craniata</taxon>
        <taxon>Vertebrata</taxon>
        <taxon>Euteleostomi</taxon>
        <taxon>Actinopterygii</taxon>
        <taxon>Neopterygii</taxon>
        <taxon>Teleostei</taxon>
        <taxon>Ostariophysi</taxon>
        <taxon>Cypriniformes</taxon>
        <taxon>Cyprinidae</taxon>
        <taxon>Cyprininae</taxon>
        <taxon>Cyprinus</taxon>
    </lineage>
</organism>
<protein>
    <submittedName>
        <fullName evidence="6">Uncharacterized protein</fullName>
    </submittedName>
</protein>
<dbReference type="PANTHER" id="PTHR11419:SF0">
    <property type="entry name" value="INTERFERON GAMMA"/>
    <property type="match status" value="1"/>
</dbReference>